<dbReference type="RefSeq" id="WP_103263962.1">
    <property type="nucleotide sequence ID" value="NZ_CABMLE010000001.1"/>
</dbReference>
<feature type="domain" description="HTH marR-type" evidence="1">
    <location>
        <begin position="127"/>
        <end position="286"/>
    </location>
</feature>
<dbReference type="InterPro" id="IPR039422">
    <property type="entry name" value="MarR/SlyA-like"/>
</dbReference>
<evidence type="ECO:0000313" key="3">
    <source>
        <dbReference type="Proteomes" id="UP000236197"/>
    </source>
</evidence>
<dbReference type="PANTHER" id="PTHR33164">
    <property type="entry name" value="TRANSCRIPTIONAL REGULATOR, MARR FAMILY"/>
    <property type="match status" value="1"/>
</dbReference>
<accession>A0A2K2UE75</accession>
<name>A0A2K2UE75_9ACTN</name>
<gene>
    <name evidence="2" type="ORF">C2L71_01215</name>
</gene>
<dbReference type="InterPro" id="IPR036390">
    <property type="entry name" value="WH_DNA-bd_sf"/>
</dbReference>
<dbReference type="GO" id="GO:0006950">
    <property type="term" value="P:response to stress"/>
    <property type="evidence" value="ECO:0007669"/>
    <property type="project" value="TreeGrafter"/>
</dbReference>
<dbReference type="InterPro" id="IPR036388">
    <property type="entry name" value="WH-like_DNA-bd_sf"/>
</dbReference>
<proteinExistence type="predicted"/>
<dbReference type="InterPro" id="IPR000835">
    <property type="entry name" value="HTH_MarR-typ"/>
</dbReference>
<protein>
    <recommendedName>
        <fullName evidence="1">HTH marR-type domain-containing protein</fullName>
    </recommendedName>
</protein>
<dbReference type="Proteomes" id="UP000236197">
    <property type="component" value="Unassembled WGS sequence"/>
</dbReference>
<evidence type="ECO:0000259" key="1">
    <source>
        <dbReference type="PROSITE" id="PS50995"/>
    </source>
</evidence>
<sequence length="290" mass="31920">MNDEVLFTQQWATVADLLHREIGRALRSAFGVTYLAFCLLASVRSHGGRMALSAFPRDALANANTVTVAAAKATKQGYLEKRRCANDRRALEVAETPRGARIVESGFEAIYARLCVTVWKNHARRDIDETMHEFASVASKLGIDSVEINHRCHPVLTPSYLMCVAGLLRQWESRTARFAGLTFSEYRCLALLEHRLGSLSCAAIADELVLDRSTVSPIVTRLADAGYTVVEVGLDRRCRCVSLTGKGRVVAALVTSELENITAELFSDASPSVKARANELHMRMYASCIL</sequence>
<dbReference type="SMART" id="SM00347">
    <property type="entry name" value="HTH_MARR"/>
    <property type="match status" value="2"/>
</dbReference>
<dbReference type="AlphaFoldDB" id="A0A2K2UE75"/>
<evidence type="ECO:0000313" key="2">
    <source>
        <dbReference type="EMBL" id="PNV68635.1"/>
    </source>
</evidence>
<dbReference type="GO" id="GO:0003700">
    <property type="term" value="F:DNA-binding transcription factor activity"/>
    <property type="evidence" value="ECO:0007669"/>
    <property type="project" value="InterPro"/>
</dbReference>
<dbReference type="Pfam" id="PF12802">
    <property type="entry name" value="MarR_2"/>
    <property type="match status" value="1"/>
</dbReference>
<dbReference type="EMBL" id="PPEK01000001">
    <property type="protein sequence ID" value="PNV68635.1"/>
    <property type="molecule type" value="Genomic_DNA"/>
</dbReference>
<dbReference type="PROSITE" id="PS50995">
    <property type="entry name" value="HTH_MARR_2"/>
    <property type="match status" value="1"/>
</dbReference>
<dbReference type="OrthoDB" id="3173216at2"/>
<dbReference type="PANTHER" id="PTHR33164:SF43">
    <property type="entry name" value="HTH-TYPE TRANSCRIPTIONAL REPRESSOR YETL"/>
    <property type="match status" value="1"/>
</dbReference>
<keyword evidence="3" id="KW-1185">Reference proteome</keyword>
<comment type="caution">
    <text evidence="2">The sequence shown here is derived from an EMBL/GenBank/DDBJ whole genome shotgun (WGS) entry which is preliminary data.</text>
</comment>
<organism evidence="2 3">
    <name type="scientific">Enteroscipio rubneri</name>
    <dbReference type="NCBI Taxonomy" id="2070686"/>
    <lineage>
        <taxon>Bacteria</taxon>
        <taxon>Bacillati</taxon>
        <taxon>Actinomycetota</taxon>
        <taxon>Coriobacteriia</taxon>
        <taxon>Eggerthellales</taxon>
        <taxon>Eggerthellaceae</taxon>
        <taxon>Enteroscipio</taxon>
    </lineage>
</organism>
<reference evidence="3" key="1">
    <citation type="submission" date="2018-01" db="EMBL/GenBank/DDBJ databases">
        <title>Rubneribacter badeniensis gen. nov., sp. nov., and Colonibacter rubneri, gen. nov., sp. nov., WGS of new members of the Eggerthellaceae.</title>
        <authorList>
            <person name="Danylec N."/>
            <person name="Stoll D.A."/>
            <person name="Doetsch A."/>
            <person name="Kulling S.E."/>
            <person name="Huch M."/>
        </authorList>
    </citation>
    <scope>NUCLEOTIDE SEQUENCE [LARGE SCALE GENOMIC DNA]</scope>
    <source>
        <strain evidence="3">ResAG-96</strain>
    </source>
</reference>
<dbReference type="SUPFAM" id="SSF46785">
    <property type="entry name" value="Winged helix' DNA-binding domain"/>
    <property type="match status" value="2"/>
</dbReference>
<dbReference type="Gene3D" id="1.10.10.10">
    <property type="entry name" value="Winged helix-like DNA-binding domain superfamily/Winged helix DNA-binding domain"/>
    <property type="match status" value="2"/>
</dbReference>